<name>A0ABM8FCL5_9GAMM</name>
<sequence length="509" mass="56268">MEELDEKASASLVQKHQLGLAQSKTTELDVAIDQVEAYELENSNLIEELKKELDDLGVTFDENNPLSDLDEADRLLIELELEMQEVVDQPKLNRVEMLNFNQILDDEMSWDEYISSVKEYSDKNSLTSANPFDGLLTRSQEADLRNRIQNEFTHKAPNCDKIDYAIASTSGLICGIIDVVFVGAPGESPLGNAVDEFANKSTEKFANLLGWDAEKAGLKGSNTTASAIGFLEGKFKVNYDQATTAAVDGAVPNLSLKNHHLKSLGHSPDLIGLFFSVLNQFTSTSTFISNGQLITVDTETNELKGNNFVAKVFCGIANWFGHIMSDWTGSSGTVGQGGRGMGVPIPFYNLLLGLNVGEFGENKQSIATVATKVFEKGYDARHGLTMAIPVVLNELIIRFCWVIRARFFDSKDWKDCIPSESNPELRRMLFVGQGALCLVDGVDAVIRGGGEIVTTLLRTNLIAWARFAHLSLKELNAWAMQGKIDHVLIDKYLDQEFEKILSTSYSRTR</sequence>
<keyword evidence="1" id="KW-0175">Coiled coil</keyword>
<dbReference type="RefSeq" id="WP_338266855.1">
    <property type="nucleotide sequence ID" value="NZ_AP027271.1"/>
</dbReference>
<protein>
    <submittedName>
        <fullName evidence="2">Uncharacterized protein</fullName>
    </submittedName>
</protein>
<organism evidence="2 3">
    <name type="scientific">Marinomonas pontica</name>
    <dbReference type="NCBI Taxonomy" id="264739"/>
    <lineage>
        <taxon>Bacteria</taxon>
        <taxon>Pseudomonadati</taxon>
        <taxon>Pseudomonadota</taxon>
        <taxon>Gammaproteobacteria</taxon>
        <taxon>Oceanospirillales</taxon>
        <taxon>Oceanospirillaceae</taxon>
        <taxon>Marinomonas</taxon>
    </lineage>
</organism>
<proteinExistence type="predicted"/>
<accession>A0ABM8FCL5</accession>
<gene>
    <name evidence="2" type="ORF">MACH16_15730</name>
</gene>
<evidence type="ECO:0000256" key="1">
    <source>
        <dbReference type="SAM" id="Coils"/>
    </source>
</evidence>
<keyword evidence="3" id="KW-1185">Reference proteome</keyword>
<evidence type="ECO:0000313" key="3">
    <source>
        <dbReference type="Proteomes" id="UP001307608"/>
    </source>
</evidence>
<dbReference type="Proteomes" id="UP001307608">
    <property type="component" value="Chromosome"/>
</dbReference>
<feature type="coiled-coil region" evidence="1">
    <location>
        <begin position="28"/>
        <end position="89"/>
    </location>
</feature>
<dbReference type="EMBL" id="AP027271">
    <property type="protein sequence ID" value="BDX02825.1"/>
    <property type="molecule type" value="Genomic_DNA"/>
</dbReference>
<evidence type="ECO:0000313" key="2">
    <source>
        <dbReference type="EMBL" id="BDX02825.1"/>
    </source>
</evidence>
<reference evidence="2 3" key="1">
    <citation type="submission" date="2023-01" db="EMBL/GenBank/DDBJ databases">
        <title>Complete genome sequence of Marinomonas pontica strain 200518_36.</title>
        <authorList>
            <person name="Ueki S."/>
            <person name="Gajardo G."/>
            <person name="Maruyama F."/>
        </authorList>
    </citation>
    <scope>NUCLEOTIDE SEQUENCE [LARGE SCALE GENOMIC DNA]</scope>
    <source>
        <strain evidence="2 3">200518_36</strain>
    </source>
</reference>